<evidence type="ECO:0000256" key="1">
    <source>
        <dbReference type="ARBA" id="ARBA00004141"/>
    </source>
</evidence>
<evidence type="ECO:0000256" key="8">
    <source>
        <dbReference type="SAM" id="Phobius"/>
    </source>
</evidence>
<evidence type="ECO:0000256" key="4">
    <source>
        <dbReference type="ARBA" id="ARBA00022989"/>
    </source>
</evidence>
<dbReference type="OrthoDB" id="277121at2"/>
<keyword evidence="6" id="KW-0479">Metal-binding</keyword>
<dbReference type="InterPro" id="IPR008901">
    <property type="entry name" value="ACER"/>
</dbReference>
<keyword evidence="2 8" id="KW-0812">Transmembrane</keyword>
<keyword evidence="6" id="KW-0106">Calcium</keyword>
<dbReference type="EMBL" id="QWDD01000001">
    <property type="protein sequence ID" value="RNJ49237.1"/>
    <property type="molecule type" value="Genomic_DNA"/>
</dbReference>
<evidence type="ECO:0000313" key="10">
    <source>
        <dbReference type="Proteomes" id="UP000268623"/>
    </source>
</evidence>
<dbReference type="RefSeq" id="WP_123175212.1">
    <property type="nucleotide sequence ID" value="NZ_QWDD01000001.1"/>
</dbReference>
<feature type="transmembrane region" description="Helical" evidence="8">
    <location>
        <begin position="156"/>
        <end position="177"/>
    </location>
</feature>
<keyword evidence="7" id="KW-0862">Zinc</keyword>
<reference evidence="9 10" key="1">
    <citation type="submission" date="2018-08" db="EMBL/GenBank/DDBJ databases">
        <title>Genome sequence of Methylocystis hirsuta CSC1, a methanotroph able to accumulate PHAs.</title>
        <authorList>
            <person name="Bordel S."/>
            <person name="Rodriguez E."/>
            <person name="Gancedo J."/>
            <person name="Munoz R."/>
        </authorList>
    </citation>
    <scope>NUCLEOTIDE SEQUENCE [LARGE SCALE GENOMIC DNA]</scope>
    <source>
        <strain evidence="9 10">CSC1</strain>
    </source>
</reference>
<keyword evidence="5 8" id="KW-0472">Membrane</keyword>
<evidence type="ECO:0000313" key="9">
    <source>
        <dbReference type="EMBL" id="RNJ49237.1"/>
    </source>
</evidence>
<feature type="transmembrane region" description="Helical" evidence="8">
    <location>
        <begin position="131"/>
        <end position="149"/>
    </location>
</feature>
<keyword evidence="10" id="KW-1185">Reference proteome</keyword>
<accession>A0A3M9XLS8</accession>
<dbReference type="Proteomes" id="UP000268623">
    <property type="component" value="Unassembled WGS sequence"/>
</dbReference>
<protein>
    <recommendedName>
        <fullName evidence="11">Ceramidase</fullName>
    </recommendedName>
</protein>
<name>A0A3M9XLS8_9HYPH</name>
<organism evidence="9 10">
    <name type="scientific">Methylocystis hirsuta</name>
    <dbReference type="NCBI Taxonomy" id="369798"/>
    <lineage>
        <taxon>Bacteria</taxon>
        <taxon>Pseudomonadati</taxon>
        <taxon>Pseudomonadota</taxon>
        <taxon>Alphaproteobacteria</taxon>
        <taxon>Hyphomicrobiales</taxon>
        <taxon>Methylocystaceae</taxon>
        <taxon>Methylocystis</taxon>
    </lineage>
</organism>
<dbReference type="Pfam" id="PF05875">
    <property type="entry name" value="Ceramidase"/>
    <property type="match status" value="1"/>
</dbReference>
<feature type="transmembrane region" description="Helical" evidence="8">
    <location>
        <begin position="78"/>
        <end position="97"/>
    </location>
</feature>
<evidence type="ECO:0000256" key="3">
    <source>
        <dbReference type="ARBA" id="ARBA00022801"/>
    </source>
</evidence>
<sequence length="228" mass="24599">MDWRAPVMDYCERQSSAFWAEPANALTNFAFVIAAAAAFVLWRRRGGADYPALALIIVTASVGVGSFIFHTIATRGAMLLDVIPIAIFIYGYFLLALRRYFRLPMAPAAALTLAFAAISFFATTIEALNGSVGYLPALAALAIFAALLWPRGERRATAQALAAAALIFAISLAFRTIDRAICPAFPLGAHVLWHMLNACVLWLLLRAAILADRDQASPIQNAKEPTAA</sequence>
<dbReference type="AlphaFoldDB" id="A0A3M9XLS8"/>
<feature type="binding site" evidence="6">
    <location>
        <position position="21"/>
    </location>
    <ligand>
        <name>Ca(2+)</name>
        <dbReference type="ChEBI" id="CHEBI:29108"/>
    </ligand>
</feature>
<feature type="transmembrane region" description="Helical" evidence="8">
    <location>
        <begin position="25"/>
        <end position="43"/>
    </location>
</feature>
<comment type="cofactor">
    <cofactor evidence="7">
        <name>Zn(2+)</name>
        <dbReference type="ChEBI" id="CHEBI:29105"/>
    </cofactor>
</comment>
<dbReference type="GO" id="GO:0016020">
    <property type="term" value="C:membrane"/>
    <property type="evidence" value="ECO:0007669"/>
    <property type="project" value="UniProtKB-SubCell"/>
</dbReference>
<dbReference type="GO" id="GO:0006672">
    <property type="term" value="P:ceramide metabolic process"/>
    <property type="evidence" value="ECO:0007669"/>
    <property type="project" value="InterPro"/>
</dbReference>
<dbReference type="GO" id="GO:0046872">
    <property type="term" value="F:metal ion binding"/>
    <property type="evidence" value="ECO:0007669"/>
    <property type="project" value="UniProtKB-KW"/>
</dbReference>
<evidence type="ECO:0000256" key="7">
    <source>
        <dbReference type="PIRSR" id="PIRSR608901-2"/>
    </source>
</evidence>
<feature type="transmembrane region" description="Helical" evidence="8">
    <location>
        <begin position="50"/>
        <end position="72"/>
    </location>
</feature>
<feature type="binding site" evidence="7">
    <location>
        <position position="70"/>
    </location>
    <ligand>
        <name>Zn(2+)</name>
        <dbReference type="ChEBI" id="CHEBI:29105"/>
        <note>catalytic</note>
    </ligand>
</feature>
<keyword evidence="3" id="KW-0378">Hydrolase</keyword>
<dbReference type="GO" id="GO:0016811">
    <property type="term" value="F:hydrolase activity, acting on carbon-nitrogen (but not peptide) bonds, in linear amides"/>
    <property type="evidence" value="ECO:0007669"/>
    <property type="project" value="InterPro"/>
</dbReference>
<feature type="binding site" evidence="7">
    <location>
        <position position="190"/>
    </location>
    <ligand>
        <name>Zn(2+)</name>
        <dbReference type="ChEBI" id="CHEBI:29105"/>
        <note>catalytic</note>
    </ligand>
</feature>
<gene>
    <name evidence="9" type="ORF">D1O30_06125</name>
</gene>
<feature type="binding site" evidence="6">
    <location>
        <position position="12"/>
    </location>
    <ligand>
        <name>Ca(2+)</name>
        <dbReference type="ChEBI" id="CHEBI:29108"/>
    </ligand>
</feature>
<feature type="binding site" evidence="7">
    <location>
        <position position="194"/>
    </location>
    <ligand>
        <name>Zn(2+)</name>
        <dbReference type="ChEBI" id="CHEBI:29105"/>
        <note>catalytic</note>
    </ligand>
</feature>
<comment type="caution">
    <text evidence="9">The sequence shown here is derived from an EMBL/GenBank/DDBJ whole genome shotgun (WGS) entry which is preliminary data.</text>
</comment>
<evidence type="ECO:0000256" key="6">
    <source>
        <dbReference type="PIRSR" id="PIRSR608901-1"/>
    </source>
</evidence>
<proteinExistence type="predicted"/>
<keyword evidence="4 8" id="KW-1133">Transmembrane helix</keyword>
<evidence type="ECO:0008006" key="11">
    <source>
        <dbReference type="Google" id="ProtNLM"/>
    </source>
</evidence>
<evidence type="ECO:0000256" key="5">
    <source>
        <dbReference type="ARBA" id="ARBA00023136"/>
    </source>
</evidence>
<feature type="binding site" evidence="6">
    <location>
        <position position="9"/>
    </location>
    <ligand>
        <name>Ca(2+)</name>
        <dbReference type="ChEBI" id="CHEBI:29108"/>
    </ligand>
</feature>
<feature type="transmembrane region" description="Helical" evidence="8">
    <location>
        <begin position="183"/>
        <end position="205"/>
    </location>
</feature>
<evidence type="ECO:0000256" key="2">
    <source>
        <dbReference type="ARBA" id="ARBA00022692"/>
    </source>
</evidence>
<comment type="subcellular location">
    <subcellularLocation>
        <location evidence="1">Membrane</location>
        <topology evidence="1">Multi-pass membrane protein</topology>
    </subcellularLocation>
</comment>
<feature type="transmembrane region" description="Helical" evidence="8">
    <location>
        <begin position="104"/>
        <end position="125"/>
    </location>
</feature>